<name>A0ABU3H3P1_9BACL</name>
<organism evidence="3 4">
    <name type="scientific">Paenibacillus forsythiae</name>
    <dbReference type="NCBI Taxonomy" id="365616"/>
    <lineage>
        <taxon>Bacteria</taxon>
        <taxon>Bacillati</taxon>
        <taxon>Bacillota</taxon>
        <taxon>Bacilli</taxon>
        <taxon>Bacillales</taxon>
        <taxon>Paenibacillaceae</taxon>
        <taxon>Paenibacillus</taxon>
    </lineage>
</organism>
<dbReference type="InterPro" id="IPR036582">
    <property type="entry name" value="Mao_N_sf"/>
</dbReference>
<sequence>MKLKPFLLSSILLAATSVFSLTKANAAVPAYGSVILNGESLSFEAKPILLNGNIMVTFRQIFEALDMNVEWD</sequence>
<keyword evidence="1" id="KW-0732">Signal</keyword>
<feature type="domain" description="Copper amine oxidase-like N-terminal" evidence="2">
    <location>
        <begin position="36"/>
        <end position="72"/>
    </location>
</feature>
<feature type="chain" id="PRO_5047179716" description="Copper amine oxidase-like N-terminal domain-containing protein" evidence="1">
    <location>
        <begin position="27"/>
        <end position="72"/>
    </location>
</feature>
<accession>A0ABU3H3P1</accession>
<evidence type="ECO:0000313" key="4">
    <source>
        <dbReference type="Proteomes" id="UP001248709"/>
    </source>
</evidence>
<protein>
    <recommendedName>
        <fullName evidence="2">Copper amine oxidase-like N-terminal domain-containing protein</fullName>
    </recommendedName>
</protein>
<dbReference type="Pfam" id="PF07833">
    <property type="entry name" value="Cu_amine_oxidN1"/>
    <property type="match status" value="1"/>
</dbReference>
<dbReference type="RefSeq" id="WP_025700871.1">
    <property type="nucleotide sequence ID" value="NZ_JAUSUY010000003.1"/>
</dbReference>
<dbReference type="SUPFAM" id="SSF55383">
    <property type="entry name" value="Copper amine oxidase, domain N"/>
    <property type="match status" value="1"/>
</dbReference>
<dbReference type="Proteomes" id="UP001248709">
    <property type="component" value="Unassembled WGS sequence"/>
</dbReference>
<keyword evidence="4" id="KW-1185">Reference proteome</keyword>
<proteinExistence type="predicted"/>
<comment type="caution">
    <text evidence="3">The sequence shown here is derived from an EMBL/GenBank/DDBJ whole genome shotgun (WGS) entry which is preliminary data.</text>
</comment>
<evidence type="ECO:0000259" key="2">
    <source>
        <dbReference type="Pfam" id="PF07833"/>
    </source>
</evidence>
<dbReference type="EMBL" id="JAUSUY010000003">
    <property type="protein sequence ID" value="MDT3425434.1"/>
    <property type="molecule type" value="Genomic_DNA"/>
</dbReference>
<evidence type="ECO:0000313" key="3">
    <source>
        <dbReference type="EMBL" id="MDT3425434.1"/>
    </source>
</evidence>
<evidence type="ECO:0000256" key="1">
    <source>
        <dbReference type="SAM" id="SignalP"/>
    </source>
</evidence>
<reference evidence="3 4" key="1">
    <citation type="submission" date="2023-07" db="EMBL/GenBank/DDBJ databases">
        <title>Genomic Encyclopedia of Type Strains, Phase IV (KMG-IV): sequencing the most valuable type-strain genomes for metagenomic binning, comparative biology and taxonomic classification.</title>
        <authorList>
            <person name="Goeker M."/>
        </authorList>
    </citation>
    <scope>NUCLEOTIDE SEQUENCE [LARGE SCALE GENOMIC DNA]</scope>
    <source>
        <strain evidence="3 4">T98</strain>
    </source>
</reference>
<feature type="signal peptide" evidence="1">
    <location>
        <begin position="1"/>
        <end position="26"/>
    </location>
</feature>
<gene>
    <name evidence="3" type="ORF">J2Z22_000950</name>
</gene>
<dbReference type="InterPro" id="IPR012854">
    <property type="entry name" value="Cu_amine_oxidase-like_N"/>
</dbReference>